<organism evidence="7 8">
    <name type="scientific">Saltatorellus ferox</name>
    <dbReference type="NCBI Taxonomy" id="2528018"/>
    <lineage>
        <taxon>Bacteria</taxon>
        <taxon>Pseudomonadati</taxon>
        <taxon>Planctomycetota</taxon>
        <taxon>Planctomycetia</taxon>
        <taxon>Planctomycetia incertae sedis</taxon>
        <taxon>Saltatorellus</taxon>
    </lineage>
</organism>
<evidence type="ECO:0000256" key="3">
    <source>
        <dbReference type="ARBA" id="ARBA00022989"/>
    </source>
</evidence>
<feature type="compositionally biased region" description="Basic and acidic residues" evidence="5">
    <location>
        <begin position="19"/>
        <end position="30"/>
    </location>
</feature>
<feature type="region of interest" description="Disordered" evidence="5">
    <location>
        <begin position="11"/>
        <end position="53"/>
    </location>
</feature>
<feature type="transmembrane region" description="Helical" evidence="6">
    <location>
        <begin position="60"/>
        <end position="79"/>
    </location>
</feature>
<dbReference type="AlphaFoldDB" id="A0A518ER19"/>
<keyword evidence="8" id="KW-1185">Reference proteome</keyword>
<evidence type="ECO:0000256" key="4">
    <source>
        <dbReference type="ARBA" id="ARBA00023136"/>
    </source>
</evidence>
<accession>A0A518ER19</accession>
<dbReference type="PANTHER" id="PTHR30168:SF0">
    <property type="entry name" value="INNER MEMBRANE PROTEIN"/>
    <property type="match status" value="1"/>
</dbReference>
<proteinExistence type="predicted"/>
<sequence>MYPASFCALASPGIPPKHAPPDRNTQENEGRAMQWKGRRKSENVVDAGGDASAAPRGKQAAVGGGLGVIVLAVIMLLMGKNPLALLSQLPTQAAGPQTQQRGGDGVVANSPAEQEMLDMISVVLASTEDVWNDLFRQGGQKYQEPTLVRFRDMVSSACGTQSSAVGPFYCSGDDTIYLDLTFFSELAKRHSAAGDFAQAYVIAHEVGHHLQNLLGITQMVAQKKQGLSEARANQWSVRQELHADFLAGVWAYYAKEEQKMLDPGDREEALNAAKQIGDDTLQRKARGYVQPEGFTHGTAAQRQRWFKLGMDTGDMRAGERVYDMPYEDL</sequence>
<protein>
    <submittedName>
        <fullName evidence="7">Neutral zinc metallopeptidase</fullName>
    </submittedName>
</protein>
<keyword evidence="4 6" id="KW-0472">Membrane</keyword>
<name>A0A518ER19_9BACT</name>
<dbReference type="EMBL" id="CP036434">
    <property type="protein sequence ID" value="QDV06531.1"/>
    <property type="molecule type" value="Genomic_DNA"/>
</dbReference>
<dbReference type="Pfam" id="PF04228">
    <property type="entry name" value="Zn_peptidase"/>
    <property type="match status" value="1"/>
</dbReference>
<reference evidence="7 8" key="1">
    <citation type="submission" date="2019-02" db="EMBL/GenBank/DDBJ databases">
        <title>Deep-cultivation of Planctomycetes and their phenomic and genomic characterization uncovers novel biology.</title>
        <authorList>
            <person name="Wiegand S."/>
            <person name="Jogler M."/>
            <person name="Boedeker C."/>
            <person name="Pinto D."/>
            <person name="Vollmers J."/>
            <person name="Rivas-Marin E."/>
            <person name="Kohn T."/>
            <person name="Peeters S.H."/>
            <person name="Heuer A."/>
            <person name="Rast P."/>
            <person name="Oberbeckmann S."/>
            <person name="Bunk B."/>
            <person name="Jeske O."/>
            <person name="Meyerdierks A."/>
            <person name="Storesund J.E."/>
            <person name="Kallscheuer N."/>
            <person name="Luecker S."/>
            <person name="Lage O.M."/>
            <person name="Pohl T."/>
            <person name="Merkel B.J."/>
            <person name="Hornburger P."/>
            <person name="Mueller R.-W."/>
            <person name="Bruemmer F."/>
            <person name="Labrenz M."/>
            <person name="Spormann A.M."/>
            <person name="Op den Camp H."/>
            <person name="Overmann J."/>
            <person name="Amann R."/>
            <person name="Jetten M.S.M."/>
            <person name="Mascher T."/>
            <person name="Medema M.H."/>
            <person name="Devos D.P."/>
            <person name="Kaster A.-K."/>
            <person name="Ovreas L."/>
            <person name="Rohde M."/>
            <person name="Galperin M.Y."/>
            <person name="Jogler C."/>
        </authorList>
    </citation>
    <scope>NUCLEOTIDE SEQUENCE [LARGE SCALE GENOMIC DNA]</scope>
    <source>
        <strain evidence="7 8">Poly30</strain>
    </source>
</reference>
<comment type="subcellular location">
    <subcellularLocation>
        <location evidence="1">Membrane</location>
        <topology evidence="1">Single-pass membrane protein</topology>
    </subcellularLocation>
</comment>
<evidence type="ECO:0000313" key="8">
    <source>
        <dbReference type="Proteomes" id="UP000320390"/>
    </source>
</evidence>
<dbReference type="PANTHER" id="PTHR30168">
    <property type="entry name" value="PUTATIVE MEMBRANE PROTEIN YPFJ"/>
    <property type="match status" value="1"/>
</dbReference>
<evidence type="ECO:0000256" key="5">
    <source>
        <dbReference type="SAM" id="MobiDB-lite"/>
    </source>
</evidence>
<evidence type="ECO:0000256" key="2">
    <source>
        <dbReference type="ARBA" id="ARBA00022692"/>
    </source>
</evidence>
<dbReference type="InterPro" id="IPR007343">
    <property type="entry name" value="Uncharacterised_pept_Zn_put"/>
</dbReference>
<dbReference type="GO" id="GO:0016020">
    <property type="term" value="C:membrane"/>
    <property type="evidence" value="ECO:0007669"/>
    <property type="project" value="UniProtKB-SubCell"/>
</dbReference>
<evidence type="ECO:0000256" key="1">
    <source>
        <dbReference type="ARBA" id="ARBA00004167"/>
    </source>
</evidence>
<evidence type="ECO:0000313" key="7">
    <source>
        <dbReference type="EMBL" id="QDV06531.1"/>
    </source>
</evidence>
<keyword evidence="2 6" id="KW-0812">Transmembrane</keyword>
<evidence type="ECO:0000256" key="6">
    <source>
        <dbReference type="SAM" id="Phobius"/>
    </source>
</evidence>
<gene>
    <name evidence="7" type="ORF">Poly30_20410</name>
</gene>
<keyword evidence="3 6" id="KW-1133">Transmembrane helix</keyword>
<dbReference type="Proteomes" id="UP000320390">
    <property type="component" value="Chromosome"/>
</dbReference>